<dbReference type="InterPro" id="IPR007492">
    <property type="entry name" value="LytTR_DNA-bd_dom"/>
</dbReference>
<dbReference type="GO" id="GO:0003677">
    <property type="term" value="F:DNA binding"/>
    <property type="evidence" value="ECO:0007669"/>
    <property type="project" value="InterPro"/>
</dbReference>
<name>A0A239H0L6_9BACT</name>
<protein>
    <submittedName>
        <fullName evidence="5">Two component transcriptional regulator, LytTR family</fullName>
    </submittedName>
</protein>
<dbReference type="InterPro" id="IPR011006">
    <property type="entry name" value="CheY-like_superfamily"/>
</dbReference>
<dbReference type="AlphaFoldDB" id="A0A239H0L6"/>
<evidence type="ECO:0000259" key="4">
    <source>
        <dbReference type="PROSITE" id="PS50930"/>
    </source>
</evidence>
<dbReference type="Gene3D" id="2.40.50.1020">
    <property type="entry name" value="LytTr DNA-binding domain"/>
    <property type="match status" value="1"/>
</dbReference>
<evidence type="ECO:0000259" key="3">
    <source>
        <dbReference type="PROSITE" id="PS50110"/>
    </source>
</evidence>
<dbReference type="PANTHER" id="PTHR44591:SF3">
    <property type="entry name" value="RESPONSE REGULATORY DOMAIN-CONTAINING PROTEIN"/>
    <property type="match status" value="1"/>
</dbReference>
<dbReference type="OrthoDB" id="822409at2"/>
<dbReference type="SMART" id="SM00850">
    <property type="entry name" value="LytTR"/>
    <property type="match status" value="1"/>
</dbReference>
<organism evidence="5 6">
    <name type="scientific">Belliella buryatensis</name>
    <dbReference type="NCBI Taxonomy" id="1500549"/>
    <lineage>
        <taxon>Bacteria</taxon>
        <taxon>Pseudomonadati</taxon>
        <taxon>Bacteroidota</taxon>
        <taxon>Cytophagia</taxon>
        <taxon>Cytophagales</taxon>
        <taxon>Cyclobacteriaceae</taxon>
        <taxon>Belliella</taxon>
    </lineage>
</organism>
<dbReference type="PROSITE" id="PS50930">
    <property type="entry name" value="HTH_LYTTR"/>
    <property type="match status" value="1"/>
</dbReference>
<accession>A0A239H0L6</accession>
<keyword evidence="1 2" id="KW-0597">Phosphoprotein</keyword>
<gene>
    <name evidence="5" type="ORF">SAMN06295967_12125</name>
</gene>
<evidence type="ECO:0000256" key="1">
    <source>
        <dbReference type="ARBA" id="ARBA00022553"/>
    </source>
</evidence>
<evidence type="ECO:0000313" key="6">
    <source>
        <dbReference type="Proteomes" id="UP000198480"/>
    </source>
</evidence>
<dbReference type="InterPro" id="IPR050595">
    <property type="entry name" value="Bact_response_regulator"/>
</dbReference>
<dbReference type="PROSITE" id="PS50110">
    <property type="entry name" value="RESPONSE_REGULATORY"/>
    <property type="match status" value="1"/>
</dbReference>
<keyword evidence="6" id="KW-1185">Reference proteome</keyword>
<dbReference type="InterPro" id="IPR001789">
    <property type="entry name" value="Sig_transdc_resp-reg_receiver"/>
</dbReference>
<evidence type="ECO:0000256" key="2">
    <source>
        <dbReference type="PROSITE-ProRule" id="PRU00169"/>
    </source>
</evidence>
<dbReference type="Pfam" id="PF04397">
    <property type="entry name" value="LytTR"/>
    <property type="match status" value="1"/>
</dbReference>
<dbReference type="SUPFAM" id="SSF52172">
    <property type="entry name" value="CheY-like"/>
    <property type="match status" value="1"/>
</dbReference>
<dbReference type="PANTHER" id="PTHR44591">
    <property type="entry name" value="STRESS RESPONSE REGULATOR PROTEIN 1"/>
    <property type="match status" value="1"/>
</dbReference>
<feature type="domain" description="Response regulatory" evidence="3">
    <location>
        <begin position="6"/>
        <end position="118"/>
    </location>
</feature>
<dbReference type="Proteomes" id="UP000198480">
    <property type="component" value="Unassembled WGS sequence"/>
</dbReference>
<dbReference type="GO" id="GO:0000160">
    <property type="term" value="P:phosphorelay signal transduction system"/>
    <property type="evidence" value="ECO:0007669"/>
    <property type="project" value="InterPro"/>
</dbReference>
<evidence type="ECO:0000313" key="5">
    <source>
        <dbReference type="EMBL" id="SNS74722.1"/>
    </source>
</evidence>
<dbReference type="Pfam" id="PF00072">
    <property type="entry name" value="Response_reg"/>
    <property type="match status" value="1"/>
</dbReference>
<dbReference type="EMBL" id="FZOK01000021">
    <property type="protein sequence ID" value="SNS74722.1"/>
    <property type="molecule type" value="Genomic_DNA"/>
</dbReference>
<reference evidence="6" key="1">
    <citation type="submission" date="2017-06" db="EMBL/GenBank/DDBJ databases">
        <authorList>
            <person name="Varghese N."/>
            <person name="Submissions S."/>
        </authorList>
    </citation>
    <scope>NUCLEOTIDE SEQUENCE [LARGE SCALE GENOMIC DNA]</scope>
    <source>
        <strain evidence="6">5C</strain>
    </source>
</reference>
<proteinExistence type="predicted"/>
<feature type="modified residue" description="4-aspartylphosphate" evidence="2">
    <location>
        <position position="57"/>
    </location>
</feature>
<feature type="domain" description="HTH LytTR-type" evidence="4">
    <location>
        <begin position="151"/>
        <end position="237"/>
    </location>
</feature>
<sequence>MIKEFSVAIVDDEPKALDELDFWVSRMLDYNVKFKTTNPEDIIDKIKNKEFHILITDIDMPLIFGFELADLAIQNNIPVLICSAYPQYSLDTIQIGAEYFITKPPRFKELKDALDRAKAKIIPNKIYEAEDFERMVFFKSAGHKTYNSLILDDIIFIEHSANITTIHLVEDKVKIRIPLSTLYHKLNFPKLLQLHKSFYINTDYIKSVTGHELTLANGVKCTIGRSYLAKVHNFLENKTIN</sequence>
<dbReference type="RefSeq" id="WP_089242467.1">
    <property type="nucleotide sequence ID" value="NZ_FZOK01000021.1"/>
</dbReference>
<dbReference type="Gene3D" id="3.40.50.2300">
    <property type="match status" value="1"/>
</dbReference>
<dbReference type="SMART" id="SM00448">
    <property type="entry name" value="REC"/>
    <property type="match status" value="1"/>
</dbReference>